<comment type="caution">
    <text evidence="7">The sequence shown here is derived from an EMBL/GenBank/DDBJ whole genome shotgun (WGS) entry which is preliminary data.</text>
</comment>
<dbReference type="InterPro" id="IPR043128">
    <property type="entry name" value="Rev_trsase/Diguanyl_cyclase"/>
</dbReference>
<dbReference type="EMBL" id="WOXT01000002">
    <property type="protein sequence ID" value="MUV14336.1"/>
    <property type="molecule type" value="Genomic_DNA"/>
</dbReference>
<dbReference type="PROSITE" id="PS50113">
    <property type="entry name" value="PAC"/>
    <property type="match status" value="2"/>
</dbReference>
<feature type="domain" description="PAC" evidence="4">
    <location>
        <begin position="120"/>
        <end position="170"/>
    </location>
</feature>
<dbReference type="Gene3D" id="3.30.450.20">
    <property type="entry name" value="PAS domain"/>
    <property type="match status" value="3"/>
</dbReference>
<dbReference type="Pfam" id="PF00989">
    <property type="entry name" value="PAS"/>
    <property type="match status" value="1"/>
</dbReference>
<evidence type="ECO:0000259" key="5">
    <source>
        <dbReference type="PROSITE" id="PS50883"/>
    </source>
</evidence>
<dbReference type="InterPro" id="IPR000700">
    <property type="entry name" value="PAS-assoc_C"/>
</dbReference>
<dbReference type="InterPro" id="IPR000014">
    <property type="entry name" value="PAS"/>
</dbReference>
<organism evidence="7 8">
    <name type="scientific">Noviluteimonas gilva</name>
    <dbReference type="NCBI Taxonomy" id="2682097"/>
    <lineage>
        <taxon>Bacteria</taxon>
        <taxon>Pseudomonadati</taxon>
        <taxon>Pseudomonadota</taxon>
        <taxon>Gammaproteobacteria</taxon>
        <taxon>Lysobacterales</taxon>
        <taxon>Lysobacteraceae</taxon>
        <taxon>Noviluteimonas</taxon>
    </lineage>
</organism>
<dbReference type="Proteomes" id="UP000479692">
    <property type="component" value="Unassembled WGS sequence"/>
</dbReference>
<dbReference type="SMART" id="SM00086">
    <property type="entry name" value="PAC"/>
    <property type="match status" value="3"/>
</dbReference>
<name>A0A7C9HMG1_9GAMM</name>
<dbReference type="NCBIfam" id="TIGR00254">
    <property type="entry name" value="GGDEF"/>
    <property type="match status" value="1"/>
</dbReference>
<evidence type="ECO:0000259" key="6">
    <source>
        <dbReference type="PROSITE" id="PS50887"/>
    </source>
</evidence>
<feature type="domain" description="PAC" evidence="4">
    <location>
        <begin position="365"/>
        <end position="416"/>
    </location>
</feature>
<feature type="domain" description="PAS" evidence="3">
    <location>
        <begin position="48"/>
        <end position="101"/>
    </location>
</feature>
<dbReference type="CDD" id="cd01949">
    <property type="entry name" value="GGDEF"/>
    <property type="match status" value="1"/>
</dbReference>
<dbReference type="Gene3D" id="3.30.70.270">
    <property type="match status" value="1"/>
</dbReference>
<reference evidence="7 8" key="1">
    <citation type="submission" date="2019-12" db="EMBL/GenBank/DDBJ databases">
        <authorList>
            <person name="Xu J."/>
        </authorList>
    </citation>
    <scope>NUCLEOTIDE SEQUENCE [LARGE SCALE GENOMIC DNA]</scope>
    <source>
        <strain evidence="7 8">HX-5-24</strain>
    </source>
</reference>
<evidence type="ECO:0000313" key="7">
    <source>
        <dbReference type="EMBL" id="MUV14336.1"/>
    </source>
</evidence>
<dbReference type="Pfam" id="PF00563">
    <property type="entry name" value="EAL"/>
    <property type="match status" value="1"/>
</dbReference>
<dbReference type="GO" id="GO:0006355">
    <property type="term" value="P:regulation of DNA-templated transcription"/>
    <property type="evidence" value="ECO:0007669"/>
    <property type="project" value="InterPro"/>
</dbReference>
<evidence type="ECO:0000256" key="1">
    <source>
        <dbReference type="SAM" id="Coils"/>
    </source>
</evidence>
<dbReference type="SMART" id="SM00052">
    <property type="entry name" value="EAL"/>
    <property type="match status" value="1"/>
</dbReference>
<feature type="domain" description="GGDEF" evidence="6">
    <location>
        <begin position="446"/>
        <end position="579"/>
    </location>
</feature>
<evidence type="ECO:0000313" key="8">
    <source>
        <dbReference type="Proteomes" id="UP000479692"/>
    </source>
</evidence>
<dbReference type="InterPro" id="IPR000160">
    <property type="entry name" value="GGDEF_dom"/>
</dbReference>
<dbReference type="PANTHER" id="PTHR44757">
    <property type="entry name" value="DIGUANYLATE CYCLASE DGCP"/>
    <property type="match status" value="1"/>
</dbReference>
<evidence type="ECO:0000259" key="3">
    <source>
        <dbReference type="PROSITE" id="PS50112"/>
    </source>
</evidence>
<dbReference type="PANTHER" id="PTHR44757:SF2">
    <property type="entry name" value="BIOFILM ARCHITECTURE MAINTENANCE PROTEIN MBAA"/>
    <property type="match status" value="1"/>
</dbReference>
<dbReference type="InterPro" id="IPR029787">
    <property type="entry name" value="Nucleotide_cyclase"/>
</dbReference>
<dbReference type="SMART" id="SM00091">
    <property type="entry name" value="PAS"/>
    <property type="match status" value="3"/>
</dbReference>
<dbReference type="SUPFAM" id="SSF55785">
    <property type="entry name" value="PYP-like sensor domain (PAS domain)"/>
    <property type="match status" value="3"/>
</dbReference>
<dbReference type="InterPro" id="IPR001610">
    <property type="entry name" value="PAC"/>
</dbReference>
<dbReference type="SUPFAM" id="SSF141868">
    <property type="entry name" value="EAL domain-like"/>
    <property type="match status" value="1"/>
</dbReference>
<evidence type="ECO:0000256" key="2">
    <source>
        <dbReference type="SAM" id="MobiDB-lite"/>
    </source>
</evidence>
<dbReference type="InterPro" id="IPR035965">
    <property type="entry name" value="PAS-like_dom_sf"/>
</dbReference>
<dbReference type="Pfam" id="PF13426">
    <property type="entry name" value="PAS_9"/>
    <property type="match status" value="1"/>
</dbReference>
<dbReference type="Pfam" id="PF13188">
    <property type="entry name" value="PAS_8"/>
    <property type="match status" value="1"/>
</dbReference>
<dbReference type="PROSITE" id="PS50887">
    <property type="entry name" value="GGDEF"/>
    <property type="match status" value="1"/>
</dbReference>
<dbReference type="NCBIfam" id="TIGR00229">
    <property type="entry name" value="sensory_box"/>
    <property type="match status" value="2"/>
</dbReference>
<feature type="domain" description="PAS" evidence="3">
    <location>
        <begin position="164"/>
        <end position="199"/>
    </location>
</feature>
<dbReference type="Gene3D" id="3.20.20.450">
    <property type="entry name" value="EAL domain"/>
    <property type="match status" value="1"/>
</dbReference>
<dbReference type="SUPFAM" id="SSF55073">
    <property type="entry name" value="Nucleotide cyclase"/>
    <property type="match status" value="1"/>
</dbReference>
<dbReference type="PROSITE" id="PS50883">
    <property type="entry name" value="EAL"/>
    <property type="match status" value="1"/>
</dbReference>
<dbReference type="InterPro" id="IPR001633">
    <property type="entry name" value="EAL_dom"/>
</dbReference>
<dbReference type="InterPro" id="IPR052155">
    <property type="entry name" value="Biofilm_reg_signaling"/>
</dbReference>
<dbReference type="CDD" id="cd00130">
    <property type="entry name" value="PAS"/>
    <property type="match status" value="1"/>
</dbReference>
<dbReference type="PROSITE" id="PS50112">
    <property type="entry name" value="PAS"/>
    <property type="match status" value="2"/>
</dbReference>
<dbReference type="AlphaFoldDB" id="A0A7C9HMG1"/>
<feature type="domain" description="EAL" evidence="5">
    <location>
        <begin position="588"/>
        <end position="842"/>
    </location>
</feature>
<proteinExistence type="predicted"/>
<sequence>MARRPAGAREQQQGHPGAGGGVNDSALRRKLAEAEAALQAANAALEVERNRFRALFDAVPDPVSILDWEGTVLDLNKAGIAAYNRPRGEIVGKNIDILNPDLPRDHLAPVWEVLNRGGTYVVEVTNMRADGTRFPVEVHSAGFDDGGETRIVAVARDLSKRHEAEVRYRELMEVIDKGILVRKADGRVAYANPAAMRILRIPKGASLVEELALDHWRIFDEHGKELDDQELPSFRALRTGTISPSTVLGFLNLATRRLIWLSITSVPQFAPGQDHPQQVLSLFSDVTAFKRDITLFDRVQDLAHVGGWEWDANSEHVYLTGEAQRMLGLARTSASISELQACLRETERKRFHDALTRAVEHGEGFEMDLQGIRADGHTLWIRIIGESEAADPTGTRLTGTFQDITETKQAEETLRVQARTDPLTMLLNRDAVLEELEARLSDPSHSDVAVLYIDLDRFKVVNDVLGHAAGDQVIASAARRIQRAVATEGLIARFGGDEFLVVCLTGDDPERPQRLAAAILEAFGDAFRMAGEEFTITASIGIARAPEHGDRPQLLIQNADVAMYDSKRRARNGWQDFSQALADQQQQRLQMETHLRRAVDNREFKLVYQPQVELLTGRIVGAEALIRWRNDTLGEMRPDHFIGHAENTGDIVRIGGWVLREACQQMRRWRDEGLPIERVAVNVSYRQFLAEDLAETVAEALASAGLPGDALELEFTERVLIEDAPDTLTTFAGLRMLGVLLSIDDFGEGYSALNYLRRLPIHGLKLSQQFLEGVPHNTSDVAICQAVAGIAQSLGLGLVAEGIESDAQRQFLIRLGVKIGQGFLFAPGLTPEELALRIARHAPTRAHA</sequence>
<dbReference type="SMART" id="SM00267">
    <property type="entry name" value="GGDEF"/>
    <property type="match status" value="1"/>
</dbReference>
<feature type="region of interest" description="Disordered" evidence="2">
    <location>
        <begin position="1"/>
        <end position="24"/>
    </location>
</feature>
<keyword evidence="8" id="KW-1185">Reference proteome</keyword>
<accession>A0A7C9HMG1</accession>
<gene>
    <name evidence="7" type="ORF">GN331_08975</name>
</gene>
<dbReference type="InterPro" id="IPR013767">
    <property type="entry name" value="PAS_fold"/>
</dbReference>
<feature type="coiled-coil region" evidence="1">
    <location>
        <begin position="24"/>
        <end position="51"/>
    </location>
</feature>
<protein>
    <submittedName>
        <fullName evidence="7">EAL domain-containing protein</fullName>
    </submittedName>
</protein>
<dbReference type="InterPro" id="IPR035919">
    <property type="entry name" value="EAL_sf"/>
</dbReference>
<dbReference type="Pfam" id="PF00990">
    <property type="entry name" value="GGDEF"/>
    <property type="match status" value="1"/>
</dbReference>
<dbReference type="CDD" id="cd01948">
    <property type="entry name" value="EAL"/>
    <property type="match status" value="1"/>
</dbReference>
<keyword evidence="1" id="KW-0175">Coiled coil</keyword>
<evidence type="ECO:0000259" key="4">
    <source>
        <dbReference type="PROSITE" id="PS50113"/>
    </source>
</evidence>